<dbReference type="Proteomes" id="UP001595961">
    <property type="component" value="Unassembled WGS sequence"/>
</dbReference>
<gene>
    <name evidence="2" type="ORF">ACFO5W_07070</name>
</gene>
<dbReference type="PROSITE" id="PS51257">
    <property type="entry name" value="PROKAR_LIPOPROTEIN"/>
    <property type="match status" value="1"/>
</dbReference>
<evidence type="ECO:0000256" key="1">
    <source>
        <dbReference type="SAM" id="SignalP"/>
    </source>
</evidence>
<dbReference type="EMBL" id="JBHSGA010000013">
    <property type="protein sequence ID" value="MFC4526399.1"/>
    <property type="molecule type" value="Genomic_DNA"/>
</dbReference>
<proteinExistence type="predicted"/>
<keyword evidence="3" id="KW-1185">Reference proteome</keyword>
<accession>A0ABV9C1P3</accession>
<sequence length="158" mass="15269">MKLKLMIVALMVACVALFAGCATNAAQPLSPAQVAAVACPQLKLVGTQLQAFNSVLIGDPATQALGTKANADLAAIAPAVDAVCAAGATVTATNLQALAQQALPALGAIVGSLPLPPAQEAQIQGALVLAETAAGLVGVVESQIKAAQAAPAAAASSP</sequence>
<feature type="chain" id="PRO_5047106892" description="Lipoprotein" evidence="1">
    <location>
        <begin position="26"/>
        <end position="158"/>
    </location>
</feature>
<evidence type="ECO:0000313" key="3">
    <source>
        <dbReference type="Proteomes" id="UP001595961"/>
    </source>
</evidence>
<protein>
    <recommendedName>
        <fullName evidence="4">Lipoprotein</fullName>
    </recommendedName>
</protein>
<evidence type="ECO:0000313" key="2">
    <source>
        <dbReference type="EMBL" id="MFC4526399.1"/>
    </source>
</evidence>
<name>A0ABV9C1P3_9GAMM</name>
<reference evidence="3" key="1">
    <citation type="journal article" date="2019" name="Int. J. Syst. Evol. Microbiol.">
        <title>The Global Catalogue of Microorganisms (GCM) 10K type strain sequencing project: providing services to taxonomists for standard genome sequencing and annotation.</title>
        <authorList>
            <consortium name="The Broad Institute Genomics Platform"/>
            <consortium name="The Broad Institute Genome Sequencing Center for Infectious Disease"/>
            <person name="Wu L."/>
            <person name="Ma J."/>
        </authorList>
    </citation>
    <scope>NUCLEOTIDE SEQUENCE [LARGE SCALE GENOMIC DNA]</scope>
    <source>
        <strain evidence="3">CCM 4481</strain>
    </source>
</reference>
<feature type="signal peptide" evidence="1">
    <location>
        <begin position="1"/>
        <end position="25"/>
    </location>
</feature>
<organism evidence="2 3">
    <name type="scientific">Dyella halodurans</name>
    <dbReference type="NCBI Taxonomy" id="1920171"/>
    <lineage>
        <taxon>Bacteria</taxon>
        <taxon>Pseudomonadati</taxon>
        <taxon>Pseudomonadota</taxon>
        <taxon>Gammaproteobacteria</taxon>
        <taxon>Lysobacterales</taxon>
        <taxon>Rhodanobacteraceae</taxon>
        <taxon>Dyella</taxon>
    </lineage>
</organism>
<comment type="caution">
    <text evidence="2">The sequence shown here is derived from an EMBL/GenBank/DDBJ whole genome shotgun (WGS) entry which is preliminary data.</text>
</comment>
<evidence type="ECO:0008006" key="4">
    <source>
        <dbReference type="Google" id="ProtNLM"/>
    </source>
</evidence>
<dbReference type="RefSeq" id="WP_266151144.1">
    <property type="nucleotide sequence ID" value="NZ_CP064028.1"/>
</dbReference>
<keyword evidence="1" id="KW-0732">Signal</keyword>